<dbReference type="SMART" id="SM00478">
    <property type="entry name" value="ENDO3c"/>
    <property type="match status" value="1"/>
</dbReference>
<sequence length="206" mass="23675">MDIRKLYQTMVVHCGEQNWPAESKPEIVLGAILVQNTSWESAQKSLDQLKEATAFDPQRILHLDEQALQTLIRPSGFYRNKSKAIRAVFAWLDDFNFDYAAIRQHFGANLRRELLKLRGVGNETADVLLIYVFDVPAFVADNYAQKLFAHFGVSSKNYQDLARQITLPADFTFHEAQVFHGLIDEFGKKYFRGQDTFDESFLSAFN</sequence>
<dbReference type="CDD" id="cd00056">
    <property type="entry name" value="ENDO3c"/>
    <property type="match status" value="1"/>
</dbReference>
<keyword evidence="1" id="KW-0004">4Fe-4S</keyword>
<evidence type="ECO:0000256" key="1">
    <source>
        <dbReference type="ARBA" id="ARBA00022485"/>
    </source>
</evidence>
<organism evidence="6 7">
    <name type="scientific">Ligilactobacillus aviarius</name>
    <dbReference type="NCBI Taxonomy" id="1606"/>
    <lineage>
        <taxon>Bacteria</taxon>
        <taxon>Bacillati</taxon>
        <taxon>Bacillota</taxon>
        <taxon>Bacilli</taxon>
        <taxon>Lactobacillales</taxon>
        <taxon>Lactobacillaceae</taxon>
        <taxon>Ligilactobacillus</taxon>
    </lineage>
</organism>
<evidence type="ECO:0000313" key="7">
    <source>
        <dbReference type="Proteomes" id="UP000078520"/>
    </source>
</evidence>
<evidence type="ECO:0000313" key="6">
    <source>
        <dbReference type="EMBL" id="OAQ08905.1"/>
    </source>
</evidence>
<dbReference type="PIRSF" id="PIRSF001435">
    <property type="entry name" value="Nth"/>
    <property type="match status" value="1"/>
</dbReference>
<comment type="caution">
    <text evidence="6">The sequence shown here is derived from an EMBL/GenBank/DDBJ whole genome shotgun (WGS) entry which is preliminary data.</text>
</comment>
<dbReference type="GO" id="GO:0051539">
    <property type="term" value="F:4 iron, 4 sulfur cluster binding"/>
    <property type="evidence" value="ECO:0007669"/>
    <property type="project" value="UniProtKB-KW"/>
</dbReference>
<evidence type="ECO:0000256" key="4">
    <source>
        <dbReference type="ARBA" id="ARBA00023014"/>
    </source>
</evidence>
<dbReference type="InterPro" id="IPR011257">
    <property type="entry name" value="DNA_glycosylase"/>
</dbReference>
<keyword evidence="4" id="KW-0411">Iron-sulfur</keyword>
<dbReference type="InterPro" id="IPR003265">
    <property type="entry name" value="HhH-GPD_domain"/>
</dbReference>
<protein>
    <recommendedName>
        <fullName evidence="5">HhH-GPD domain-containing protein</fullName>
    </recommendedName>
</protein>
<evidence type="ECO:0000259" key="5">
    <source>
        <dbReference type="SMART" id="SM00478"/>
    </source>
</evidence>
<proteinExistence type="predicted"/>
<evidence type="ECO:0000256" key="2">
    <source>
        <dbReference type="ARBA" id="ARBA00022723"/>
    </source>
</evidence>
<dbReference type="GO" id="GO:0006284">
    <property type="term" value="P:base-excision repair"/>
    <property type="evidence" value="ECO:0007669"/>
    <property type="project" value="InterPro"/>
</dbReference>
<evidence type="ECO:0000256" key="3">
    <source>
        <dbReference type="ARBA" id="ARBA00023004"/>
    </source>
</evidence>
<accession>A0A179CHG7</accession>
<dbReference type="EMBL" id="LVKI01000005">
    <property type="protein sequence ID" value="OAQ08905.1"/>
    <property type="molecule type" value="Genomic_DNA"/>
</dbReference>
<keyword evidence="2" id="KW-0479">Metal-binding</keyword>
<dbReference type="SUPFAM" id="SSF48150">
    <property type="entry name" value="DNA-glycosylase"/>
    <property type="match status" value="1"/>
</dbReference>
<dbReference type="Gene3D" id="1.10.340.30">
    <property type="entry name" value="Hypothetical protein, domain 2"/>
    <property type="match status" value="1"/>
</dbReference>
<gene>
    <name evidence="6" type="ORF">A3O14_02255</name>
</gene>
<dbReference type="PANTHER" id="PTHR10359">
    <property type="entry name" value="A/G-SPECIFIC ADENINE GLYCOSYLASE/ENDONUCLEASE III"/>
    <property type="match status" value="1"/>
</dbReference>
<keyword evidence="3" id="KW-0408">Iron</keyword>
<dbReference type="GO" id="GO:0003824">
    <property type="term" value="F:catalytic activity"/>
    <property type="evidence" value="ECO:0007669"/>
    <property type="project" value="InterPro"/>
</dbReference>
<dbReference type="AlphaFoldDB" id="A0A179CHG7"/>
<feature type="domain" description="HhH-GPD" evidence="5">
    <location>
        <begin position="33"/>
        <end position="189"/>
    </location>
</feature>
<dbReference type="Pfam" id="PF00730">
    <property type="entry name" value="HhH-GPD"/>
    <property type="match status" value="1"/>
</dbReference>
<name>A0A179CHG7_9LACO</name>
<dbReference type="Proteomes" id="UP000078520">
    <property type="component" value="Unassembled WGS sequence"/>
</dbReference>
<dbReference type="GO" id="GO:0046872">
    <property type="term" value="F:metal ion binding"/>
    <property type="evidence" value="ECO:0007669"/>
    <property type="project" value="UniProtKB-KW"/>
</dbReference>
<reference evidence="7" key="1">
    <citation type="submission" date="2016-03" db="EMBL/GenBank/DDBJ databases">
        <authorList>
            <person name="Johnson T.J."/>
            <person name="Youmans B."/>
            <person name="Case K."/>
            <person name="Noll S."/>
        </authorList>
    </citation>
    <scope>NUCLEOTIDE SEQUENCE [LARGE SCALE GENOMIC DNA]</scope>
    <source>
        <strain evidence="7">UMNLAv8</strain>
    </source>
</reference>
<dbReference type="PANTHER" id="PTHR10359:SF19">
    <property type="entry name" value="DNA REPAIR GLYCOSYLASE MJ1434-RELATED"/>
    <property type="match status" value="1"/>
</dbReference>